<dbReference type="GeneID" id="78121599"/>
<dbReference type="InterPro" id="IPR010982">
    <property type="entry name" value="Lambda_DNA-bd_dom_sf"/>
</dbReference>
<accession>A0A3R8SPG4</accession>
<dbReference type="RefSeq" id="WP_126987715.1">
    <property type="nucleotide sequence ID" value="NZ_ML133856.1"/>
</dbReference>
<gene>
    <name evidence="1" type="ORF">DS079_11260</name>
</gene>
<comment type="caution">
    <text evidence="1">The sequence shown here is derived from an EMBL/GenBank/DDBJ whole genome shotgun (WGS) entry which is preliminary data.</text>
</comment>
<sequence length="113" mass="12178">MTSTDPQATASPLITADLARAGRALAQVSAAVIAARTGLEAEDVRAFERGVQDLDEERSRVLRAGLEQLGVEFLPADDEAGVGYGVRQKFNPRTVKRIENWENEGGPALEDDI</sequence>
<keyword evidence="2" id="KW-1185">Reference proteome</keyword>
<dbReference type="GO" id="GO:0003677">
    <property type="term" value="F:DNA binding"/>
    <property type="evidence" value="ECO:0007669"/>
    <property type="project" value="InterPro"/>
</dbReference>
<proteinExistence type="predicted"/>
<dbReference type="AlphaFoldDB" id="A0A3R8SPG4"/>
<dbReference type="Gene3D" id="1.10.260.40">
    <property type="entry name" value="lambda repressor-like DNA-binding domains"/>
    <property type="match status" value="1"/>
</dbReference>
<organism evidence="1 2">
    <name type="scientific">Brachybacterium paraconglomeratum</name>
    <dbReference type="NCBI Taxonomy" id="173362"/>
    <lineage>
        <taxon>Bacteria</taxon>
        <taxon>Bacillati</taxon>
        <taxon>Actinomycetota</taxon>
        <taxon>Actinomycetes</taxon>
        <taxon>Micrococcales</taxon>
        <taxon>Dermabacteraceae</taxon>
        <taxon>Brachybacterium</taxon>
    </lineage>
</organism>
<dbReference type="EMBL" id="QOCI01000008">
    <property type="protein sequence ID" value="RRR18342.1"/>
    <property type="molecule type" value="Genomic_DNA"/>
</dbReference>
<name>A0A3R8SPG4_9MICO</name>
<reference evidence="1 2" key="1">
    <citation type="submission" date="2018-07" db="EMBL/GenBank/DDBJ databases">
        <title>Brachybacteriurn paraconglorneratum KCTC 9916.</title>
        <authorList>
            <person name="Li Y."/>
        </authorList>
    </citation>
    <scope>NUCLEOTIDE SEQUENCE [LARGE SCALE GENOMIC DNA]</scope>
    <source>
        <strain evidence="1 2">KCTC 9916</strain>
    </source>
</reference>
<evidence type="ECO:0000313" key="2">
    <source>
        <dbReference type="Proteomes" id="UP000274327"/>
    </source>
</evidence>
<protein>
    <submittedName>
        <fullName evidence="1">Uncharacterized protein</fullName>
    </submittedName>
</protein>
<dbReference type="Proteomes" id="UP000274327">
    <property type="component" value="Unassembled WGS sequence"/>
</dbReference>
<evidence type="ECO:0000313" key="1">
    <source>
        <dbReference type="EMBL" id="RRR18342.1"/>
    </source>
</evidence>